<accession>A0A0F8ZFI9</accession>
<protein>
    <submittedName>
        <fullName evidence="1">Uncharacterized protein</fullName>
    </submittedName>
</protein>
<reference evidence="1" key="1">
    <citation type="journal article" date="2015" name="Nature">
        <title>Complex archaea that bridge the gap between prokaryotes and eukaryotes.</title>
        <authorList>
            <person name="Spang A."/>
            <person name="Saw J.H."/>
            <person name="Jorgensen S.L."/>
            <person name="Zaremba-Niedzwiedzka K."/>
            <person name="Martijn J."/>
            <person name="Lind A.E."/>
            <person name="van Eijk R."/>
            <person name="Schleper C."/>
            <person name="Guy L."/>
            <person name="Ettema T.J."/>
        </authorList>
    </citation>
    <scope>NUCLEOTIDE SEQUENCE</scope>
</reference>
<name>A0A0F8ZFI9_9ZZZZ</name>
<gene>
    <name evidence="1" type="ORF">LCGC14_2702180</name>
</gene>
<organism evidence="1">
    <name type="scientific">marine sediment metagenome</name>
    <dbReference type="NCBI Taxonomy" id="412755"/>
    <lineage>
        <taxon>unclassified sequences</taxon>
        <taxon>metagenomes</taxon>
        <taxon>ecological metagenomes</taxon>
    </lineage>
</organism>
<evidence type="ECO:0000313" key="1">
    <source>
        <dbReference type="EMBL" id="KKK92513.1"/>
    </source>
</evidence>
<proteinExistence type="predicted"/>
<sequence>MTIGELKSFIASENITDDFEIDVMGEYSQGSFGSPLRIEKRTEPFPDGDYKELQLFIKA</sequence>
<dbReference type="EMBL" id="LAZR01048179">
    <property type="protein sequence ID" value="KKK92513.1"/>
    <property type="molecule type" value="Genomic_DNA"/>
</dbReference>
<dbReference type="AlphaFoldDB" id="A0A0F8ZFI9"/>
<comment type="caution">
    <text evidence="1">The sequence shown here is derived from an EMBL/GenBank/DDBJ whole genome shotgun (WGS) entry which is preliminary data.</text>
</comment>